<keyword evidence="1" id="KW-0732">Signal</keyword>
<evidence type="ECO:0000313" key="2">
    <source>
        <dbReference type="EMBL" id="EGN93523.1"/>
    </source>
</evidence>
<accession>F8QD52</accession>
<organism evidence="3">
    <name type="scientific">Serpula lacrymans var. lacrymans (strain S7.3)</name>
    <name type="common">Dry rot fungus</name>
    <dbReference type="NCBI Taxonomy" id="936435"/>
    <lineage>
        <taxon>Eukaryota</taxon>
        <taxon>Fungi</taxon>
        <taxon>Dikarya</taxon>
        <taxon>Basidiomycota</taxon>
        <taxon>Agaricomycotina</taxon>
        <taxon>Agaricomycetes</taxon>
        <taxon>Agaricomycetidae</taxon>
        <taxon>Boletales</taxon>
        <taxon>Coniophorineae</taxon>
        <taxon>Serpulaceae</taxon>
        <taxon>Serpula</taxon>
    </lineage>
</organism>
<dbReference type="InParanoid" id="F8QD52"/>
<protein>
    <submittedName>
        <fullName evidence="2">Uncharacterized protein</fullName>
    </submittedName>
</protein>
<evidence type="ECO:0000256" key="1">
    <source>
        <dbReference type="SAM" id="SignalP"/>
    </source>
</evidence>
<dbReference type="HOGENOM" id="CLU_1240772_0_0_1"/>
<sequence length="223" mass="25273">MFRNRILMALMGLGAGWRDLYHWPLPIVLAGWEYYPVSDLRYEVVTMVKKACEGYEKQDSKRFMGKCFPIGIQKLGLCLLIFMLVSRIVTPQFVLHKTEVMSPQDITDSSLTTGTMSALGMVKHDEKGTNWATYKETMLANIDARGLYRHLKGLVTKPEEFTYHNDGSVTKADGTTATKKDISSNEELYDTNFLSSSTVTYESIGKPLLPDDLVTRIYDKYAN</sequence>
<dbReference type="EMBL" id="GL945491">
    <property type="protein sequence ID" value="EGN93523.1"/>
    <property type="molecule type" value="Genomic_DNA"/>
</dbReference>
<evidence type="ECO:0000313" key="3">
    <source>
        <dbReference type="Proteomes" id="UP000008063"/>
    </source>
</evidence>
<dbReference type="AlphaFoldDB" id="F8QD52"/>
<dbReference type="Proteomes" id="UP000008063">
    <property type="component" value="Unassembled WGS sequence"/>
</dbReference>
<reference evidence="3" key="1">
    <citation type="journal article" date="2011" name="Science">
        <title>The plant cell wall-decomposing machinery underlies the functional diversity of forest fungi.</title>
        <authorList>
            <person name="Eastwood D.C."/>
            <person name="Floudas D."/>
            <person name="Binder M."/>
            <person name="Majcherczyk A."/>
            <person name="Schneider P."/>
            <person name="Aerts A."/>
            <person name="Asiegbu F.O."/>
            <person name="Baker S.E."/>
            <person name="Barry K."/>
            <person name="Bendiksby M."/>
            <person name="Blumentritt M."/>
            <person name="Coutinho P.M."/>
            <person name="Cullen D."/>
            <person name="de Vries R.P."/>
            <person name="Gathman A."/>
            <person name="Goodell B."/>
            <person name="Henrissat B."/>
            <person name="Ihrmark K."/>
            <person name="Kauserud H."/>
            <person name="Kohler A."/>
            <person name="LaButti K."/>
            <person name="Lapidus A."/>
            <person name="Lavin J.L."/>
            <person name="Lee Y.-H."/>
            <person name="Lindquist E."/>
            <person name="Lilly W."/>
            <person name="Lucas S."/>
            <person name="Morin E."/>
            <person name="Murat C."/>
            <person name="Oguiza J.A."/>
            <person name="Park J."/>
            <person name="Pisabarro A.G."/>
            <person name="Riley R."/>
            <person name="Rosling A."/>
            <person name="Salamov A."/>
            <person name="Schmidt O."/>
            <person name="Schmutz J."/>
            <person name="Skrede I."/>
            <person name="Stenlid J."/>
            <person name="Wiebenga A."/>
            <person name="Xie X."/>
            <person name="Kuees U."/>
            <person name="Hibbett D.S."/>
            <person name="Hoffmeister D."/>
            <person name="Hoegberg N."/>
            <person name="Martin F."/>
            <person name="Grigoriev I.V."/>
            <person name="Watkinson S.C."/>
        </authorList>
    </citation>
    <scope>NUCLEOTIDE SEQUENCE [LARGE SCALE GENOMIC DNA]</scope>
    <source>
        <strain evidence="3">strain S7.3</strain>
    </source>
</reference>
<gene>
    <name evidence="2" type="ORF">SERLA73DRAFT_156136</name>
</gene>
<name>F8QD52_SERL3</name>
<proteinExistence type="predicted"/>
<keyword evidence="3" id="KW-1185">Reference proteome</keyword>
<feature type="chain" id="PRO_5003382710" evidence="1">
    <location>
        <begin position="17"/>
        <end position="223"/>
    </location>
</feature>
<feature type="signal peptide" evidence="1">
    <location>
        <begin position="1"/>
        <end position="16"/>
    </location>
</feature>